<reference evidence="1" key="2">
    <citation type="submission" date="2013-04" db="UniProtKB">
        <authorList>
            <consortium name="EnsemblPlants"/>
        </authorList>
    </citation>
    <scope>IDENTIFICATION</scope>
</reference>
<dbReference type="AlphaFoldDB" id="J3MMN3"/>
<sequence length="69" mass="7478">MDTAQQESVYDYEQARLIATRVRSLRLQRRPPCTGNRIATVLGSTTASGLSSRRPTAMEVAGRGLAVGE</sequence>
<accession>J3MMN3</accession>
<dbReference type="EnsemblPlants" id="OB07G26650.1">
    <property type="protein sequence ID" value="OB07G26650.1"/>
    <property type="gene ID" value="OB07G26650"/>
</dbReference>
<protein>
    <submittedName>
        <fullName evidence="1">Uncharacterized protein</fullName>
    </submittedName>
</protein>
<proteinExistence type="predicted"/>
<dbReference type="Proteomes" id="UP000006038">
    <property type="component" value="Chromosome 7"/>
</dbReference>
<dbReference type="HOGENOM" id="CLU_2779928_0_0_1"/>
<reference evidence="1" key="1">
    <citation type="journal article" date="2013" name="Nat. Commun.">
        <title>Whole-genome sequencing of Oryza brachyantha reveals mechanisms underlying Oryza genome evolution.</title>
        <authorList>
            <person name="Chen J."/>
            <person name="Huang Q."/>
            <person name="Gao D."/>
            <person name="Wang J."/>
            <person name="Lang Y."/>
            <person name="Liu T."/>
            <person name="Li B."/>
            <person name="Bai Z."/>
            <person name="Luis Goicoechea J."/>
            <person name="Liang C."/>
            <person name="Chen C."/>
            <person name="Zhang W."/>
            <person name="Sun S."/>
            <person name="Liao Y."/>
            <person name="Zhang X."/>
            <person name="Yang L."/>
            <person name="Song C."/>
            <person name="Wang M."/>
            <person name="Shi J."/>
            <person name="Liu G."/>
            <person name="Liu J."/>
            <person name="Zhou H."/>
            <person name="Zhou W."/>
            <person name="Yu Q."/>
            <person name="An N."/>
            <person name="Chen Y."/>
            <person name="Cai Q."/>
            <person name="Wang B."/>
            <person name="Liu B."/>
            <person name="Min J."/>
            <person name="Huang Y."/>
            <person name="Wu H."/>
            <person name="Li Z."/>
            <person name="Zhang Y."/>
            <person name="Yin Y."/>
            <person name="Song W."/>
            <person name="Jiang J."/>
            <person name="Jackson S.A."/>
            <person name="Wing R.A."/>
            <person name="Wang J."/>
            <person name="Chen M."/>
        </authorList>
    </citation>
    <scope>NUCLEOTIDE SEQUENCE [LARGE SCALE GENOMIC DNA]</scope>
    <source>
        <strain evidence="1">cv. IRGC 101232</strain>
    </source>
</reference>
<evidence type="ECO:0000313" key="2">
    <source>
        <dbReference type="Proteomes" id="UP000006038"/>
    </source>
</evidence>
<organism evidence="1">
    <name type="scientific">Oryza brachyantha</name>
    <name type="common">malo sina</name>
    <dbReference type="NCBI Taxonomy" id="4533"/>
    <lineage>
        <taxon>Eukaryota</taxon>
        <taxon>Viridiplantae</taxon>
        <taxon>Streptophyta</taxon>
        <taxon>Embryophyta</taxon>
        <taxon>Tracheophyta</taxon>
        <taxon>Spermatophyta</taxon>
        <taxon>Magnoliopsida</taxon>
        <taxon>Liliopsida</taxon>
        <taxon>Poales</taxon>
        <taxon>Poaceae</taxon>
        <taxon>BOP clade</taxon>
        <taxon>Oryzoideae</taxon>
        <taxon>Oryzeae</taxon>
        <taxon>Oryzinae</taxon>
        <taxon>Oryza</taxon>
    </lineage>
</organism>
<dbReference type="Gramene" id="OB07G26650.1">
    <property type="protein sequence ID" value="OB07G26650.1"/>
    <property type="gene ID" value="OB07G26650"/>
</dbReference>
<evidence type="ECO:0000313" key="1">
    <source>
        <dbReference type="EnsemblPlants" id="OB07G26650.1"/>
    </source>
</evidence>
<name>J3MMN3_ORYBR</name>
<keyword evidence="2" id="KW-1185">Reference proteome</keyword>